<comment type="caution">
    <text evidence="1">The sequence shown here is derived from an EMBL/GenBank/DDBJ whole genome shotgun (WGS) entry which is preliminary data.</text>
</comment>
<dbReference type="OrthoDB" id="6421076at2759"/>
<organism evidence="1 2">
    <name type="scientific">Trichonephila inaurata madagascariensis</name>
    <dbReference type="NCBI Taxonomy" id="2747483"/>
    <lineage>
        <taxon>Eukaryota</taxon>
        <taxon>Metazoa</taxon>
        <taxon>Ecdysozoa</taxon>
        <taxon>Arthropoda</taxon>
        <taxon>Chelicerata</taxon>
        <taxon>Arachnida</taxon>
        <taxon>Araneae</taxon>
        <taxon>Araneomorphae</taxon>
        <taxon>Entelegynae</taxon>
        <taxon>Araneoidea</taxon>
        <taxon>Nephilidae</taxon>
        <taxon>Trichonephila</taxon>
        <taxon>Trichonephila inaurata</taxon>
    </lineage>
</organism>
<reference evidence="1" key="1">
    <citation type="submission" date="2020-08" db="EMBL/GenBank/DDBJ databases">
        <title>Multicomponent nature underlies the extraordinary mechanical properties of spider dragline silk.</title>
        <authorList>
            <person name="Kono N."/>
            <person name="Nakamura H."/>
            <person name="Mori M."/>
            <person name="Yoshida Y."/>
            <person name="Ohtoshi R."/>
            <person name="Malay A.D."/>
            <person name="Moran D.A.P."/>
            <person name="Tomita M."/>
            <person name="Numata K."/>
            <person name="Arakawa K."/>
        </authorList>
    </citation>
    <scope>NUCLEOTIDE SEQUENCE</scope>
</reference>
<dbReference type="EMBL" id="BMAV01003682">
    <property type="protein sequence ID" value="GFY43455.1"/>
    <property type="molecule type" value="Genomic_DNA"/>
</dbReference>
<keyword evidence="2" id="KW-1185">Reference proteome</keyword>
<accession>A0A8X7BTN2</accession>
<name>A0A8X7BTN2_9ARAC</name>
<sequence length="355" mass="40724">MEKDAILQHLLRHLFPRYYVDHRKINMKVDLDSIEPFILKGALTVNLFNTITKSIHSLEDFALDFWMKYLHQCKLSIQSIPNFSMYITHIMMLCLDNLDANDMYEKFINICATVIVSGIHAYRASGRTFYKLTPQILTVFFENVLKKDFKKQGGWESLEEYLVSYYLDYDETDFVFQPCRGDDDLLELREKTITFFSDKTDFSPFPNLMSLQYTDNLLATYLTAEVLYTIEPALLAELSSYSLDTWASTSDPDEESNSNLLPNFGVETNPIFECGQSSEASGDDGGDTRELSYHTSLESHILNLNRLVREFSSNTENSNSDESLDSAAIRLATGLRCLKLKLEHAISLLESLEIE</sequence>
<dbReference type="Proteomes" id="UP000886998">
    <property type="component" value="Unassembled WGS sequence"/>
</dbReference>
<gene>
    <name evidence="1" type="primary">NCL1_47773</name>
    <name evidence="1" type="ORF">TNIN_488791</name>
</gene>
<protein>
    <submittedName>
        <fullName evidence="1">Uncharacterized protein</fullName>
    </submittedName>
</protein>
<evidence type="ECO:0000313" key="2">
    <source>
        <dbReference type="Proteomes" id="UP000886998"/>
    </source>
</evidence>
<dbReference type="AlphaFoldDB" id="A0A8X7BTN2"/>
<evidence type="ECO:0000313" key="1">
    <source>
        <dbReference type="EMBL" id="GFY43455.1"/>
    </source>
</evidence>
<proteinExistence type="predicted"/>